<sequence length="115" mass="13167">MKKLLLIVFLLFSLNAIQAQENYIKAGHVVTIEEPSTPNFRHIHFPRPNFIIKRGGIVNYKREYGQQVEILAIETRKDGTRQARLRRTDGKKFFRSQSTVLADIDEAIAAGEISL</sequence>
<reference evidence="2 3" key="1">
    <citation type="submission" date="2023-09" db="EMBL/GenBank/DDBJ databases">
        <authorList>
            <person name="Rey-Velasco X."/>
        </authorList>
    </citation>
    <scope>NUCLEOTIDE SEQUENCE [LARGE SCALE GENOMIC DNA]</scope>
    <source>
        <strain evidence="2 3">F363</strain>
    </source>
</reference>
<proteinExistence type="predicted"/>
<evidence type="ECO:0000256" key="1">
    <source>
        <dbReference type="SAM" id="SignalP"/>
    </source>
</evidence>
<accession>A0ABU3C7E4</accession>
<keyword evidence="3" id="KW-1185">Reference proteome</keyword>
<name>A0ABU3C7E4_9FLAO</name>
<dbReference type="Proteomes" id="UP001262889">
    <property type="component" value="Unassembled WGS sequence"/>
</dbReference>
<evidence type="ECO:0000313" key="3">
    <source>
        <dbReference type="Proteomes" id="UP001262889"/>
    </source>
</evidence>
<protein>
    <submittedName>
        <fullName evidence="2">Uncharacterized protein</fullName>
    </submittedName>
</protein>
<comment type="caution">
    <text evidence="2">The sequence shown here is derived from an EMBL/GenBank/DDBJ whole genome shotgun (WGS) entry which is preliminary data.</text>
</comment>
<feature type="chain" id="PRO_5047258540" evidence="1">
    <location>
        <begin position="20"/>
        <end position="115"/>
    </location>
</feature>
<dbReference type="EMBL" id="JAVRHQ010000004">
    <property type="protein sequence ID" value="MDT0642264.1"/>
    <property type="molecule type" value="Genomic_DNA"/>
</dbReference>
<keyword evidence="1" id="KW-0732">Signal</keyword>
<evidence type="ECO:0000313" key="2">
    <source>
        <dbReference type="EMBL" id="MDT0642264.1"/>
    </source>
</evidence>
<organism evidence="2 3">
    <name type="scientific">Autumnicola tepida</name>
    <dbReference type="NCBI Taxonomy" id="3075595"/>
    <lineage>
        <taxon>Bacteria</taxon>
        <taxon>Pseudomonadati</taxon>
        <taxon>Bacteroidota</taxon>
        <taxon>Flavobacteriia</taxon>
        <taxon>Flavobacteriales</taxon>
        <taxon>Flavobacteriaceae</taxon>
        <taxon>Autumnicola</taxon>
    </lineage>
</organism>
<gene>
    <name evidence="2" type="ORF">RM553_05395</name>
</gene>
<feature type="signal peptide" evidence="1">
    <location>
        <begin position="1"/>
        <end position="19"/>
    </location>
</feature>
<dbReference type="RefSeq" id="WP_311533938.1">
    <property type="nucleotide sequence ID" value="NZ_JAVRHQ010000004.1"/>
</dbReference>